<keyword evidence="2" id="KW-1185">Reference proteome</keyword>
<accession>A0AAV2NVT4</accession>
<evidence type="ECO:0000313" key="1">
    <source>
        <dbReference type="EMBL" id="CAL1684650.1"/>
    </source>
</evidence>
<dbReference type="AlphaFoldDB" id="A0AAV2NVT4"/>
<gene>
    <name evidence="1" type="ORF">LPLAT_LOCUS10232</name>
</gene>
<evidence type="ECO:0000313" key="2">
    <source>
        <dbReference type="Proteomes" id="UP001497644"/>
    </source>
</evidence>
<proteinExistence type="predicted"/>
<name>A0AAV2NVT4_9HYME</name>
<dbReference type="Proteomes" id="UP001497644">
    <property type="component" value="Chromosome 5"/>
</dbReference>
<organism evidence="1 2">
    <name type="scientific">Lasius platythorax</name>
    <dbReference type="NCBI Taxonomy" id="488582"/>
    <lineage>
        <taxon>Eukaryota</taxon>
        <taxon>Metazoa</taxon>
        <taxon>Ecdysozoa</taxon>
        <taxon>Arthropoda</taxon>
        <taxon>Hexapoda</taxon>
        <taxon>Insecta</taxon>
        <taxon>Pterygota</taxon>
        <taxon>Neoptera</taxon>
        <taxon>Endopterygota</taxon>
        <taxon>Hymenoptera</taxon>
        <taxon>Apocrita</taxon>
        <taxon>Aculeata</taxon>
        <taxon>Formicoidea</taxon>
        <taxon>Formicidae</taxon>
        <taxon>Formicinae</taxon>
        <taxon>Lasius</taxon>
        <taxon>Lasius</taxon>
    </lineage>
</organism>
<sequence>MNLTNFEKNQGDEAISARYEFSSGIFFEIGQHPDPTTSNGVGICSRVCQTTQKLPATIECHVARLWLVPWWRTGAGYRSHNRRHAWPLDPARFHSRNRDVDGGT</sequence>
<protein>
    <submittedName>
        <fullName evidence="1">Uncharacterized protein</fullName>
    </submittedName>
</protein>
<dbReference type="EMBL" id="OZ034828">
    <property type="protein sequence ID" value="CAL1684650.1"/>
    <property type="molecule type" value="Genomic_DNA"/>
</dbReference>
<reference evidence="1" key="1">
    <citation type="submission" date="2024-04" db="EMBL/GenBank/DDBJ databases">
        <authorList>
            <consortium name="Molecular Ecology Group"/>
        </authorList>
    </citation>
    <scope>NUCLEOTIDE SEQUENCE</scope>
</reference>